<accession>A0A1H1RGA9</accession>
<keyword evidence="4" id="KW-0732">Signal</keyword>
<feature type="signal peptide" evidence="4">
    <location>
        <begin position="1"/>
        <end position="19"/>
    </location>
</feature>
<dbReference type="GO" id="GO:0046677">
    <property type="term" value="P:response to antibiotic"/>
    <property type="evidence" value="ECO:0007669"/>
    <property type="project" value="InterPro"/>
</dbReference>
<keyword evidence="7" id="KW-1185">Reference proteome</keyword>
<dbReference type="Pfam" id="PF13354">
    <property type="entry name" value="Beta-lactamase2"/>
    <property type="match status" value="2"/>
</dbReference>
<dbReference type="AlphaFoldDB" id="A0A1H1RGA9"/>
<evidence type="ECO:0000256" key="4">
    <source>
        <dbReference type="SAM" id="SignalP"/>
    </source>
</evidence>
<proteinExistence type="inferred from homology"/>
<dbReference type="InterPro" id="IPR000871">
    <property type="entry name" value="Beta-lactam_class-A"/>
</dbReference>
<dbReference type="EC" id="3.5.2.6" evidence="3"/>
<dbReference type="InterPro" id="IPR045155">
    <property type="entry name" value="Beta-lactam_cat"/>
</dbReference>
<comment type="similarity">
    <text evidence="2">Belongs to the class-A beta-lactamase family.</text>
</comment>
<name>A0A1H1RGA9_9GAMM</name>
<feature type="domain" description="Beta-lactamase class A catalytic" evidence="5">
    <location>
        <begin position="43"/>
        <end position="152"/>
    </location>
</feature>
<dbReference type="STRING" id="487184.SAMN05216421_1343"/>
<dbReference type="GO" id="GO:0008800">
    <property type="term" value="F:beta-lactamase activity"/>
    <property type="evidence" value="ECO:0007669"/>
    <property type="project" value="UniProtKB-EC"/>
</dbReference>
<reference evidence="7" key="1">
    <citation type="submission" date="2016-10" db="EMBL/GenBank/DDBJ databases">
        <authorList>
            <person name="Varghese N."/>
            <person name="Submissions S."/>
        </authorList>
    </citation>
    <scope>NUCLEOTIDE SEQUENCE [LARGE SCALE GENOMIC DNA]</scope>
    <source>
        <strain evidence="7">NRRL B-51270</strain>
    </source>
</reference>
<dbReference type="Gene3D" id="3.40.710.10">
    <property type="entry name" value="DD-peptidase/beta-lactamase superfamily"/>
    <property type="match status" value="1"/>
</dbReference>
<dbReference type="GO" id="GO:0030655">
    <property type="term" value="P:beta-lactam antibiotic catabolic process"/>
    <property type="evidence" value="ECO:0007669"/>
    <property type="project" value="InterPro"/>
</dbReference>
<evidence type="ECO:0000256" key="2">
    <source>
        <dbReference type="ARBA" id="ARBA00009009"/>
    </source>
</evidence>
<dbReference type="EMBL" id="LT629736">
    <property type="protein sequence ID" value="SDS33939.1"/>
    <property type="molecule type" value="Genomic_DNA"/>
</dbReference>
<feature type="chain" id="PRO_5009258853" description="beta-lactamase" evidence="4">
    <location>
        <begin position="20"/>
        <end position="352"/>
    </location>
</feature>
<dbReference type="PANTHER" id="PTHR35333:SF3">
    <property type="entry name" value="BETA-LACTAMASE-TYPE TRANSPEPTIDASE FOLD CONTAINING PROTEIN"/>
    <property type="match status" value="1"/>
</dbReference>
<gene>
    <name evidence="6" type="ORF">SAMN05216421_1343</name>
</gene>
<dbReference type="SUPFAM" id="SSF56601">
    <property type="entry name" value="beta-lactamase/transpeptidase-like"/>
    <property type="match status" value="1"/>
</dbReference>
<dbReference type="InterPro" id="IPR012338">
    <property type="entry name" value="Beta-lactam/transpept-like"/>
</dbReference>
<dbReference type="Proteomes" id="UP000243207">
    <property type="component" value="Chromosome I"/>
</dbReference>
<dbReference type="OrthoDB" id="9784149at2"/>
<dbReference type="RefSeq" id="WP_157718142.1">
    <property type="nucleotide sequence ID" value="NZ_LT629736.1"/>
</dbReference>
<protein>
    <recommendedName>
        <fullName evidence="3">beta-lactamase</fullName>
        <ecNumber evidence="3">3.5.2.6</ecNumber>
    </recommendedName>
</protein>
<evidence type="ECO:0000259" key="5">
    <source>
        <dbReference type="Pfam" id="PF13354"/>
    </source>
</evidence>
<evidence type="ECO:0000313" key="6">
    <source>
        <dbReference type="EMBL" id="SDS33939.1"/>
    </source>
</evidence>
<comment type="catalytic activity">
    <reaction evidence="1">
        <text>a beta-lactam + H2O = a substituted beta-amino acid</text>
        <dbReference type="Rhea" id="RHEA:20401"/>
        <dbReference type="ChEBI" id="CHEBI:15377"/>
        <dbReference type="ChEBI" id="CHEBI:35627"/>
        <dbReference type="ChEBI" id="CHEBI:140347"/>
        <dbReference type="EC" id="3.5.2.6"/>
    </reaction>
</comment>
<evidence type="ECO:0000256" key="3">
    <source>
        <dbReference type="ARBA" id="ARBA00012865"/>
    </source>
</evidence>
<dbReference type="PANTHER" id="PTHR35333">
    <property type="entry name" value="BETA-LACTAMASE"/>
    <property type="match status" value="1"/>
</dbReference>
<feature type="domain" description="Beta-lactamase class A catalytic" evidence="5">
    <location>
        <begin position="185"/>
        <end position="304"/>
    </location>
</feature>
<evidence type="ECO:0000313" key="7">
    <source>
        <dbReference type="Proteomes" id="UP000243207"/>
    </source>
</evidence>
<organism evidence="6 7">
    <name type="scientific">Halopseudomonas xinjiangensis</name>
    <dbReference type="NCBI Taxonomy" id="487184"/>
    <lineage>
        <taxon>Bacteria</taxon>
        <taxon>Pseudomonadati</taxon>
        <taxon>Pseudomonadota</taxon>
        <taxon>Gammaproteobacteria</taxon>
        <taxon>Pseudomonadales</taxon>
        <taxon>Pseudomonadaceae</taxon>
        <taxon>Halopseudomonas</taxon>
    </lineage>
</organism>
<evidence type="ECO:0000256" key="1">
    <source>
        <dbReference type="ARBA" id="ARBA00001526"/>
    </source>
</evidence>
<sequence>MRRALLTTTLTLLPCIALAATDWQKSLQDEITRIDNYFPGEVGLYVQRLGDGASLSWHANESWHLGSLMSVPIAVEVFDRIDKRELSLSDTVELEEARIVDGPGETSQHQPGTSLSIGYLLEQMLGTGDQTAADVLIGVVGLDAVNQRAQQLLPPGSDYEQLGPITRPLEMHRNVFGIMHRGAFDLTATDFLEIRKAGDADAQVEAFQQRLGIGEQDLKVPDLTSAYALYYATPINSGQLDSFAGVLATVQSGQALSPESTEALLTMMRLGHGRLGSSLPDSASYAHLRSDLPRRVCDAGVISTGMLGGDTEQDGVIVAACTRGAASAEEAGQALSEIGKAVAQSGILRTAE</sequence>